<evidence type="ECO:0000313" key="3">
    <source>
        <dbReference type="Proteomes" id="UP000215771"/>
    </source>
</evidence>
<reference evidence="2 3" key="1">
    <citation type="submission" date="2017-08" db="EMBL/GenBank/DDBJ databases">
        <authorList>
            <person name="de Groot N.N."/>
        </authorList>
    </citation>
    <scope>NUCLEOTIDE SEQUENCE [LARGE SCALE GENOMIC DNA]</scope>
    <source>
        <strain evidence="2 3">NBT06-6</strain>
    </source>
</reference>
<name>A0A269PG13_9CORY</name>
<evidence type="ECO:0000256" key="1">
    <source>
        <dbReference type="SAM" id="MobiDB-lite"/>
    </source>
</evidence>
<organism evidence="2 3">
    <name type="scientific">Corynebacterium hadale</name>
    <dbReference type="NCBI Taxonomy" id="2026255"/>
    <lineage>
        <taxon>Bacteria</taxon>
        <taxon>Bacillati</taxon>
        <taxon>Actinomycetota</taxon>
        <taxon>Actinomycetes</taxon>
        <taxon>Mycobacteriales</taxon>
        <taxon>Corynebacteriaceae</taxon>
        <taxon>Corynebacterium</taxon>
    </lineage>
</organism>
<evidence type="ECO:0000313" key="2">
    <source>
        <dbReference type="EMBL" id="PAJ71201.1"/>
    </source>
</evidence>
<dbReference type="PROSITE" id="PS51257">
    <property type="entry name" value="PROKAR_LIPOPROTEIN"/>
    <property type="match status" value="1"/>
</dbReference>
<proteinExistence type="predicted"/>
<dbReference type="Proteomes" id="UP000215771">
    <property type="component" value="Unassembled WGS sequence"/>
</dbReference>
<feature type="region of interest" description="Disordered" evidence="1">
    <location>
        <begin position="121"/>
        <end position="151"/>
    </location>
</feature>
<dbReference type="RefSeq" id="WP_095275115.1">
    <property type="nucleotide sequence ID" value="NZ_CP047655.1"/>
</dbReference>
<sequence>MSRTASVTAVVCASAAALTACGNYVNVDVIGAAGFSHDEEGHIIAHVNTCGEEMSELEVAADRIGLAEDEENRVLAKFTAAEPQTGHVQVPLDGPSFGTWTAEAPLDASYPEDRTLLLNPAPDDRGGQGPFSKETSFTPASAAKQQILEQPAGTIVSVNPYDGSTDMWSPADFDAACGE</sequence>
<dbReference type="AlphaFoldDB" id="A0A269PG13"/>
<accession>A0A269PG13</accession>
<gene>
    <name evidence="2" type="ORF">CIG21_00215</name>
</gene>
<protein>
    <submittedName>
        <fullName evidence="2">Uncharacterized protein</fullName>
    </submittedName>
</protein>
<feature type="compositionally biased region" description="Polar residues" evidence="1">
    <location>
        <begin position="133"/>
        <end position="148"/>
    </location>
</feature>
<dbReference type="EMBL" id="NQMQ01000001">
    <property type="protein sequence ID" value="PAJ71201.1"/>
    <property type="molecule type" value="Genomic_DNA"/>
</dbReference>
<comment type="caution">
    <text evidence="2">The sequence shown here is derived from an EMBL/GenBank/DDBJ whole genome shotgun (WGS) entry which is preliminary data.</text>
</comment>